<dbReference type="AlphaFoldDB" id="A0A6P7HRF4"/>
<dbReference type="RefSeq" id="XP_028251224.1">
    <property type="nucleotide sequence ID" value="XM_028395423.1"/>
</dbReference>
<evidence type="ECO:0000256" key="1">
    <source>
        <dbReference type="PROSITE-ProRule" id="PRU01006"/>
    </source>
</evidence>
<keyword evidence="4" id="KW-0675">Receptor</keyword>
<dbReference type="Pfam" id="PF00780">
    <property type="entry name" value="CNH"/>
    <property type="match status" value="1"/>
</dbReference>
<dbReference type="OrthoDB" id="10258882at2759"/>
<organism evidence="3 4">
    <name type="scientific">Parambassis ranga</name>
    <name type="common">Indian glassy fish</name>
    <dbReference type="NCBI Taxonomy" id="210632"/>
    <lineage>
        <taxon>Eukaryota</taxon>
        <taxon>Metazoa</taxon>
        <taxon>Chordata</taxon>
        <taxon>Craniata</taxon>
        <taxon>Vertebrata</taxon>
        <taxon>Euteleostomi</taxon>
        <taxon>Actinopterygii</taxon>
        <taxon>Neopterygii</taxon>
        <taxon>Teleostei</taxon>
        <taxon>Neoteleostei</taxon>
        <taxon>Acanthomorphata</taxon>
        <taxon>Ovalentaria</taxon>
        <taxon>Ambassidae</taxon>
        <taxon>Parambassis</taxon>
    </lineage>
</organism>
<dbReference type="Pfam" id="PF10366">
    <property type="entry name" value="Vps39_1"/>
    <property type="match status" value="1"/>
</dbReference>
<evidence type="ECO:0000259" key="2">
    <source>
        <dbReference type="PROSITE" id="PS50219"/>
    </source>
</evidence>
<dbReference type="PANTHER" id="PTHR12894:SF30">
    <property type="entry name" value="TRANSFORMING GROWTH FACTOR-BETA RECEPTOR-ASSOCIATED PROTEIN 1-LIKE"/>
    <property type="match status" value="1"/>
</dbReference>
<dbReference type="PANTHER" id="PTHR12894">
    <property type="entry name" value="CNH DOMAIN CONTAINING"/>
    <property type="match status" value="1"/>
</dbReference>
<dbReference type="InterPro" id="IPR019452">
    <property type="entry name" value="VPS39/TGF_beta_rcpt-assoc_1"/>
</dbReference>
<accession>A0A6P7HRF4</accession>
<evidence type="ECO:0000313" key="3">
    <source>
        <dbReference type="Proteomes" id="UP000515145"/>
    </source>
</evidence>
<name>A0A6P7HRF4_9TELE</name>
<evidence type="ECO:0000313" key="4">
    <source>
        <dbReference type="RefSeq" id="XP_028251224.1"/>
    </source>
</evidence>
<dbReference type="Proteomes" id="UP000515145">
    <property type="component" value="Chromosome 22"/>
</dbReference>
<sequence>MAFRAFTQACVYEKPAVSKEKDKFSIQCLECYDRNIYIGTKDATVQHIIVTSNKNGDKSAGQNKAREGRARKLGSSNSVAQLRAVPLFNHLLVLWDRSITALNMFSLEPVPALRRIQYVSLFEVSSIADQAARVEMVTSSSRRKVIQIHVVGVDRWEVVKEVPLVQDPVAFAVDGASLCVATSDRYLLCDIQTGISEELFPHDHSRQHVIVTSVGRGEFLLNGPGYLGMFVMKTGICQRPPLQWPQEVLAAGVCFPYMLTLQSQMLSVYSMLDQQCKQTVILSGAKGLLSTSDGVLVFTERDIFSLSLVPFDEQIQTLVGHERVEEALLLLDGVQSHHPLDSYKELQKAVTCLAGFVHFYQEGFSEARDLFIKGELDPREIIHLYPDMLREDFQSQLHQVNKGRDLQVLRQEDRNMFHHYLGFLGDFLRAIRGTEQGMKCSKEVDSALLRLYVDLNDSENLQLLVGFPNTCSLDHCIPVLEQHNRFFALGCLYDSHGMQTDAIQTWMKIADGFLTDPSCSDVYEHIVRTLSQLKDRQTVMTFVEWTLQKNQETSVQVFTKRAPDDRFETQDVLTLLENYPLAVVLYLEFIIHDLNSEEERYHNRLALAYVTQTLHEERQSDVRETRRKLQQLLWESKFFDIPTVYERIKSTTLHAEKAILLGRSGEHSMALQLLVHQERDLHAAEAYCNQAAQGQDSQFRQVLLLTLLQIYMNSGDLTEAAVDLLHSHPQVFAAEKVIQLLPESWSVQLVSRFLIGSLRENFHQRQMVRLQKALAQAELLRHKVIWIQASKTKFSVDKEQKCKVCQRDLAEAQFIYNLQGELMHPNCTG</sequence>
<reference evidence="4" key="2">
    <citation type="submission" date="2025-08" db="UniProtKB">
        <authorList>
            <consortium name="RefSeq"/>
        </authorList>
    </citation>
    <scope>IDENTIFICATION</scope>
</reference>
<dbReference type="GO" id="GO:0034058">
    <property type="term" value="P:endosomal vesicle fusion"/>
    <property type="evidence" value="ECO:0007669"/>
    <property type="project" value="TreeGrafter"/>
</dbReference>
<dbReference type="PROSITE" id="PS50236">
    <property type="entry name" value="CHCR"/>
    <property type="match status" value="1"/>
</dbReference>
<dbReference type="InterPro" id="IPR001180">
    <property type="entry name" value="CNH_dom"/>
</dbReference>
<protein>
    <submittedName>
        <fullName evidence="4">Transforming growth factor-beta receptor-associated protein 1</fullName>
    </submittedName>
</protein>
<keyword evidence="3" id="KW-1185">Reference proteome</keyword>
<gene>
    <name evidence="4" type="primary">LOC114427385</name>
</gene>
<dbReference type="PROSITE" id="PS50219">
    <property type="entry name" value="CNH"/>
    <property type="match status" value="1"/>
</dbReference>
<dbReference type="GO" id="GO:0016020">
    <property type="term" value="C:membrane"/>
    <property type="evidence" value="ECO:0007669"/>
    <property type="project" value="TreeGrafter"/>
</dbReference>
<dbReference type="GeneID" id="114427385"/>
<proteinExistence type="predicted"/>
<dbReference type="GO" id="GO:0006886">
    <property type="term" value="P:intracellular protein transport"/>
    <property type="evidence" value="ECO:0007669"/>
    <property type="project" value="UniProtKB-UniRule"/>
</dbReference>
<dbReference type="GO" id="GO:0005737">
    <property type="term" value="C:cytoplasm"/>
    <property type="evidence" value="ECO:0007669"/>
    <property type="project" value="TreeGrafter"/>
</dbReference>
<dbReference type="InterPro" id="IPR000547">
    <property type="entry name" value="Clathrin_H-chain/VPS_repeat"/>
</dbReference>
<feature type="repeat" description="CHCR" evidence="1">
    <location>
        <begin position="551"/>
        <end position="716"/>
    </location>
</feature>
<feature type="domain" description="CNH" evidence="2">
    <location>
        <begin position="23"/>
        <end position="295"/>
    </location>
</feature>
<reference evidence="3" key="1">
    <citation type="submission" date="2024-06" db="UniProtKB">
        <authorList>
            <consortium name="RefSeq"/>
        </authorList>
    </citation>
    <scope>NUCLEOTIDE SEQUENCE [LARGE SCALE GENOMIC DNA]</scope>
</reference>
<dbReference type="InterPro" id="IPR032914">
    <property type="entry name" value="Vam6/VPS39/TRAP1"/>
</dbReference>
<dbReference type="GO" id="GO:0006914">
    <property type="term" value="P:autophagy"/>
    <property type="evidence" value="ECO:0007669"/>
    <property type="project" value="TreeGrafter"/>
</dbReference>
<dbReference type="InParanoid" id="A0A6P7HRF4"/>